<evidence type="ECO:0000256" key="5">
    <source>
        <dbReference type="HAMAP-Rule" id="MF_01114"/>
    </source>
</evidence>
<evidence type="ECO:0000256" key="1">
    <source>
        <dbReference type="ARBA" id="ARBA00004496"/>
    </source>
</evidence>
<dbReference type="PANTHER" id="PTHR33602">
    <property type="entry name" value="REGULATORY PROTEIN RECX FAMILY PROTEIN"/>
    <property type="match status" value="1"/>
</dbReference>
<sequence length="188" mass="20535">MRDRAVRADETPAAEIRERAEAVLVRKLRSRSLSLSEARGVLRSIDEVDDVLVDEIVDHFVDLGYLDDATFAEQLAMSAVEKKGEGRRAVAETLRKRGIPREIAEAALAALPDDDAERALEFARTKVRGVEGAEFDTALRRLAGQLARRGYPSSIALTAARTALSEAGVGRSRSFTRPASGVRFTPDD</sequence>
<evidence type="ECO:0000256" key="3">
    <source>
        <dbReference type="ARBA" id="ARBA00018111"/>
    </source>
</evidence>
<evidence type="ECO:0000256" key="4">
    <source>
        <dbReference type="ARBA" id="ARBA00022490"/>
    </source>
</evidence>
<evidence type="ECO:0000259" key="7">
    <source>
        <dbReference type="Pfam" id="PF02631"/>
    </source>
</evidence>
<feature type="region of interest" description="Disordered" evidence="6">
    <location>
        <begin position="169"/>
        <end position="188"/>
    </location>
</feature>
<dbReference type="GO" id="GO:0006282">
    <property type="term" value="P:regulation of DNA repair"/>
    <property type="evidence" value="ECO:0007669"/>
    <property type="project" value="UniProtKB-UniRule"/>
</dbReference>
<evidence type="ECO:0000256" key="6">
    <source>
        <dbReference type="SAM" id="MobiDB-lite"/>
    </source>
</evidence>
<protein>
    <recommendedName>
        <fullName evidence="3 5">Regulatory protein RecX</fullName>
    </recommendedName>
</protein>
<feature type="domain" description="RecX second three-helical" evidence="7">
    <location>
        <begin position="67"/>
        <end position="108"/>
    </location>
</feature>
<comment type="similarity">
    <text evidence="2 5">Belongs to the RecX family.</text>
</comment>
<name>A0A1G6KUE0_9MICO</name>
<proteinExistence type="inferred from homology"/>
<comment type="function">
    <text evidence="5">Modulates RecA activity.</text>
</comment>
<dbReference type="GO" id="GO:0005737">
    <property type="term" value="C:cytoplasm"/>
    <property type="evidence" value="ECO:0007669"/>
    <property type="project" value="UniProtKB-SubCell"/>
</dbReference>
<reference evidence="8 9" key="1">
    <citation type="submission" date="2016-09" db="EMBL/GenBank/DDBJ databases">
        <authorList>
            <person name="Capua I."/>
            <person name="De Benedictis P."/>
            <person name="Joannis T."/>
            <person name="Lombin L.H."/>
            <person name="Cattoli G."/>
        </authorList>
    </citation>
    <scope>NUCLEOTIDE SEQUENCE [LARGE SCALE GENOMIC DNA]</scope>
    <source>
        <strain evidence="8 9">NIO-1002</strain>
    </source>
</reference>
<evidence type="ECO:0000313" key="9">
    <source>
        <dbReference type="Proteomes" id="UP000183203"/>
    </source>
</evidence>
<dbReference type="InterPro" id="IPR053924">
    <property type="entry name" value="RecX_HTH_2nd"/>
</dbReference>
<dbReference type="HAMAP" id="MF_01114">
    <property type="entry name" value="RecX"/>
    <property type="match status" value="1"/>
</dbReference>
<comment type="subcellular location">
    <subcellularLocation>
        <location evidence="1 5">Cytoplasm</location>
    </subcellularLocation>
</comment>
<dbReference type="InterPro" id="IPR036388">
    <property type="entry name" value="WH-like_DNA-bd_sf"/>
</dbReference>
<dbReference type="AlphaFoldDB" id="A0A1G6KUE0"/>
<dbReference type="STRING" id="993073.AS029_09225"/>
<accession>A0A1G6KUE0</accession>
<evidence type="ECO:0000313" key="8">
    <source>
        <dbReference type="EMBL" id="SDC34709.1"/>
    </source>
</evidence>
<dbReference type="Gene3D" id="1.10.10.10">
    <property type="entry name" value="Winged helix-like DNA-binding domain superfamily/Winged helix DNA-binding domain"/>
    <property type="match status" value="1"/>
</dbReference>
<dbReference type="EMBL" id="FMYG01000004">
    <property type="protein sequence ID" value="SDC34709.1"/>
    <property type="molecule type" value="Genomic_DNA"/>
</dbReference>
<gene>
    <name evidence="5" type="primary">recX</name>
    <name evidence="8" type="ORF">SAMN05216418_2111</name>
</gene>
<dbReference type="PANTHER" id="PTHR33602:SF1">
    <property type="entry name" value="REGULATORY PROTEIN RECX FAMILY PROTEIN"/>
    <property type="match status" value="1"/>
</dbReference>
<dbReference type="Pfam" id="PF02631">
    <property type="entry name" value="RecX_HTH2"/>
    <property type="match status" value="1"/>
</dbReference>
<dbReference type="Proteomes" id="UP000183203">
    <property type="component" value="Unassembled WGS sequence"/>
</dbReference>
<keyword evidence="4 5" id="KW-0963">Cytoplasm</keyword>
<dbReference type="InterPro" id="IPR003783">
    <property type="entry name" value="Regulatory_RecX"/>
</dbReference>
<organism evidence="8 9">
    <name type="scientific">Microbacterium enclense</name>
    <dbReference type="NCBI Taxonomy" id="993073"/>
    <lineage>
        <taxon>Bacteria</taxon>
        <taxon>Bacillati</taxon>
        <taxon>Actinomycetota</taxon>
        <taxon>Actinomycetes</taxon>
        <taxon>Micrococcales</taxon>
        <taxon>Microbacteriaceae</taxon>
        <taxon>Microbacterium</taxon>
    </lineage>
</organism>
<evidence type="ECO:0000256" key="2">
    <source>
        <dbReference type="ARBA" id="ARBA00009695"/>
    </source>
</evidence>